<dbReference type="SMART" id="SM00596">
    <property type="entry name" value="PRE_C2HC"/>
    <property type="match status" value="1"/>
</dbReference>
<comment type="caution">
    <text evidence="2">The sequence shown here is derived from an EMBL/GenBank/DDBJ whole genome shotgun (WGS) entry which is preliminary data.</text>
</comment>
<name>A0A6G0ZJ26_APHCR</name>
<organism evidence="2 3">
    <name type="scientific">Aphis craccivora</name>
    <name type="common">Cowpea aphid</name>
    <dbReference type="NCBI Taxonomy" id="307492"/>
    <lineage>
        <taxon>Eukaryota</taxon>
        <taxon>Metazoa</taxon>
        <taxon>Ecdysozoa</taxon>
        <taxon>Arthropoda</taxon>
        <taxon>Hexapoda</taxon>
        <taxon>Insecta</taxon>
        <taxon>Pterygota</taxon>
        <taxon>Neoptera</taxon>
        <taxon>Paraneoptera</taxon>
        <taxon>Hemiptera</taxon>
        <taxon>Sternorrhyncha</taxon>
        <taxon>Aphidomorpha</taxon>
        <taxon>Aphidoidea</taxon>
        <taxon>Aphididae</taxon>
        <taxon>Aphidini</taxon>
        <taxon>Aphis</taxon>
        <taxon>Aphis</taxon>
    </lineage>
</organism>
<protein>
    <submittedName>
        <fullName evidence="2">PiggyBac transposable element-derived protein 4-like</fullName>
    </submittedName>
</protein>
<evidence type="ECO:0000313" key="3">
    <source>
        <dbReference type="Proteomes" id="UP000478052"/>
    </source>
</evidence>
<reference evidence="2 3" key="1">
    <citation type="submission" date="2019-08" db="EMBL/GenBank/DDBJ databases">
        <title>Whole genome of Aphis craccivora.</title>
        <authorList>
            <person name="Voronova N.V."/>
            <person name="Shulinski R.S."/>
            <person name="Bandarenka Y.V."/>
            <person name="Zhorov D.G."/>
            <person name="Warner D."/>
        </authorList>
    </citation>
    <scope>NUCLEOTIDE SEQUENCE [LARGE SCALE GENOMIC DNA]</scope>
    <source>
        <strain evidence="2">180601</strain>
        <tissue evidence="2">Whole Body</tissue>
    </source>
</reference>
<feature type="domain" description="Pre-C2HC" evidence="1">
    <location>
        <begin position="70"/>
        <end position="138"/>
    </location>
</feature>
<sequence>MFSSDDTSEKTKIPPIFILNHNLDFNLLWKTLVDIVGKMDFSANLLKKTSKCKPTLSLRQLPNLLPSTSCDDIKSALKNCSLSVLQVVNVLQRQTKIPLPLFFVDLVKDDNSKTIFDITSILHTKIKVEEPHKRRDLVQCQNCQHYGHTRSYCNHFPRYVRCGKNHLSSLCDKPNDVPPTCALCQGKHPANYTGCQIHKQPQKNQPAGLVLKFAVYTGVFDDMGGQGHASKVVLHLMSEKLENGHSLYMDNFYNSFDLATSLIQKNTYCTGTLRLNRKNTPVEKIMGPNEHVRVRAQNFIVLLLFSSSFK</sequence>
<evidence type="ECO:0000313" key="2">
    <source>
        <dbReference type="EMBL" id="KAF0770585.1"/>
    </source>
</evidence>
<gene>
    <name evidence="2" type="ORF">FWK35_00002422</name>
</gene>
<evidence type="ECO:0000259" key="1">
    <source>
        <dbReference type="SMART" id="SM00596"/>
    </source>
</evidence>
<dbReference type="InterPro" id="IPR029526">
    <property type="entry name" value="PGBD"/>
</dbReference>
<dbReference type="InterPro" id="IPR006579">
    <property type="entry name" value="Pre_C2HC_dom"/>
</dbReference>
<accession>A0A6G0ZJ26</accession>
<dbReference type="AlphaFoldDB" id="A0A6G0ZJ26"/>
<dbReference type="EMBL" id="VUJU01000413">
    <property type="protein sequence ID" value="KAF0770585.1"/>
    <property type="molecule type" value="Genomic_DNA"/>
</dbReference>
<dbReference type="Pfam" id="PF07530">
    <property type="entry name" value="PRE_C2HC"/>
    <property type="match status" value="1"/>
</dbReference>
<dbReference type="PANTHER" id="PTHR46599:SF3">
    <property type="entry name" value="PIGGYBAC TRANSPOSABLE ELEMENT-DERIVED PROTEIN 4"/>
    <property type="match status" value="1"/>
</dbReference>
<dbReference type="Proteomes" id="UP000478052">
    <property type="component" value="Unassembled WGS sequence"/>
</dbReference>
<proteinExistence type="predicted"/>
<keyword evidence="3" id="KW-1185">Reference proteome</keyword>
<dbReference type="PANTHER" id="PTHR46599">
    <property type="entry name" value="PIGGYBAC TRANSPOSABLE ELEMENT-DERIVED PROTEIN 4"/>
    <property type="match status" value="1"/>
</dbReference>
<dbReference type="Pfam" id="PF13843">
    <property type="entry name" value="DDE_Tnp_1_7"/>
    <property type="match status" value="1"/>
</dbReference>
<dbReference type="OrthoDB" id="6624230at2759"/>